<dbReference type="Proteomes" id="UP001212821">
    <property type="component" value="Chromosome"/>
</dbReference>
<dbReference type="RefSeq" id="WP_270148478.1">
    <property type="nucleotide sequence ID" value="NZ_CP115450.1"/>
</dbReference>
<reference evidence="2" key="1">
    <citation type="submission" date="2022-12" db="EMBL/GenBank/DDBJ databases">
        <authorList>
            <person name="Mo P."/>
        </authorList>
    </citation>
    <scope>NUCLEOTIDE SEQUENCE [LARGE SCALE GENOMIC DNA]</scope>
    <source>
        <strain evidence="2">HUAS 3-15</strain>
    </source>
</reference>
<keyword evidence="2" id="KW-1185">Reference proteome</keyword>
<sequence length="1020" mass="108695">MPVHPARLLDDCERVWRACWTAKPGPESLSAELGRLDLALEALAAYRVLCERHDVAVDEVHRRWPACTVSVFAWNAPAGSSRSFAEAVARAEKAAVAMLGTEDIAADRVSDQERVAAWRSAAEGAARILGWEIRDVSAALDSAAEPSFEASSVRTWPVLPAPELRLGSEASSVHLLLGGETSEHCWRLSADGEAVEAVPPVWALPRPLRRIQATAPDGRTHEVPVVDPETVLLAFDDQGARLPLDEPLPSAVVYLLHVGELDADGTTVPGTELPVPFGWAGWTLTRASLAGVRRLRAGTAPSSAWTEVTSTGRMRWEGGAQVPWLSEPGGAPIWNVPPLLRLRQRPGQSNKERLSVEVVRARTGRVVVRFQAAPGALVDPWAAVPGPLFGAFEVVVRNNPRAGGQRLAAVLAEGVRADAPAQWRLLASGGGLVPATIELHTDPTVTVSQRRVLLGAFDAERSLTIHADGQRLPVVASLPFSELRLEKGGVPGPWSLRPVDVDAAELAADCALTVRLPEQATAVEPELLLMEGSAVLQSTPPERRVRSRRGDLRYPLMVFADTMRGCPHAELRVRLAGHEIKVGVIRTQPVAEGVGVDGAGLRLHGLRHPGVLTAAVYAGYAPWLPPLLAEVGADGRISLPSSLRSAGPLVVRLHPGNRADEVQPAFWPRLRDGATLTVRQRHGVPEQSITADREASAYLAGLGPLPSEAGALPRLWLLAARSRDLRETGVRAEVLRDCCAVLAAAPEESLVAAAEAGLRSTELAPVMVASGLSAHGAVEVAEPEEVLKVWRTAPLAALLLSSPLLPYLSGLGAYPADELYPLEQATIAEAGAFCGPSLSAVVSGGTDPAGRTGRFDATTRLLNELPPRQQEALWQSLGVVPQAVLDSESRAAAAWEAFRVRRPLSRYDSDGQFAEWVEAVGRLLREGRGEGPGTPAAAFEARSPGPLREPGESWMLVPQLSLGFALVARLAAWGDRQAAGLERQARPLWTSLAFIAPALTVVDLALAEALAAADHAGRRL</sequence>
<gene>
    <name evidence="1" type="ORF">O1G21_31715</name>
</gene>
<dbReference type="EMBL" id="CP115450">
    <property type="protein sequence ID" value="WBP89963.1"/>
    <property type="molecule type" value="Genomic_DNA"/>
</dbReference>
<accession>A0ABY7QBA0</accession>
<protein>
    <submittedName>
        <fullName evidence="1">Uncharacterized protein</fullName>
    </submittedName>
</protein>
<organism evidence="1 2">
    <name type="scientific">Kitasatospora cathayae</name>
    <dbReference type="NCBI Taxonomy" id="3004092"/>
    <lineage>
        <taxon>Bacteria</taxon>
        <taxon>Bacillati</taxon>
        <taxon>Actinomycetota</taxon>
        <taxon>Actinomycetes</taxon>
        <taxon>Kitasatosporales</taxon>
        <taxon>Streptomycetaceae</taxon>
        <taxon>Kitasatospora</taxon>
    </lineage>
</organism>
<evidence type="ECO:0000313" key="1">
    <source>
        <dbReference type="EMBL" id="WBP89963.1"/>
    </source>
</evidence>
<evidence type="ECO:0000313" key="2">
    <source>
        <dbReference type="Proteomes" id="UP001212821"/>
    </source>
</evidence>
<name>A0ABY7QBA0_9ACTN</name>
<proteinExistence type="predicted"/>